<evidence type="ECO:0000313" key="3">
    <source>
        <dbReference type="Proteomes" id="UP000289996"/>
    </source>
</evidence>
<protein>
    <submittedName>
        <fullName evidence="2">Uncharacterized protein</fullName>
    </submittedName>
</protein>
<accession>A0A660E2Q9</accession>
<keyword evidence="1" id="KW-1133">Transmembrane helix</keyword>
<proteinExistence type="predicted"/>
<feature type="transmembrane region" description="Helical" evidence="1">
    <location>
        <begin position="156"/>
        <end position="174"/>
    </location>
</feature>
<keyword evidence="1" id="KW-0812">Transmembrane</keyword>
<reference evidence="2 3" key="1">
    <citation type="submission" date="2018-11" db="EMBL/GenBank/DDBJ databases">
        <authorList>
            <person name="Wuyts S."/>
        </authorList>
    </citation>
    <scope>NUCLEOTIDE SEQUENCE [LARGE SCALE GENOMIC DNA]</scope>
    <source>
        <strain evidence="2">Lactobacillus mudanjiangensis AMBF249</strain>
    </source>
</reference>
<gene>
    <name evidence="2" type="ORF">MUDAN_MDHGFNIF_00637</name>
</gene>
<keyword evidence="3" id="KW-1185">Reference proteome</keyword>
<feature type="transmembrane region" description="Helical" evidence="1">
    <location>
        <begin position="89"/>
        <end position="115"/>
    </location>
</feature>
<evidence type="ECO:0000256" key="1">
    <source>
        <dbReference type="SAM" id="Phobius"/>
    </source>
</evidence>
<organism evidence="2 3">
    <name type="scientific">Lactiplantibacillus mudanjiangensis</name>
    <dbReference type="NCBI Taxonomy" id="1296538"/>
    <lineage>
        <taxon>Bacteria</taxon>
        <taxon>Bacillati</taxon>
        <taxon>Bacillota</taxon>
        <taxon>Bacilli</taxon>
        <taxon>Lactobacillales</taxon>
        <taxon>Lactobacillaceae</taxon>
        <taxon>Lactiplantibacillus</taxon>
    </lineage>
</organism>
<sequence>MVLKFFLLFIVLLLTTLIITIQIRKRFTRIKALSNSNISDMGIHAPSDPNMKERAKIRRKLLFTIFKNTNSIKTKLVVCWRFLELITSYILIISIFINISTFIIILTLFYVSIAFDQLFTVKVFYNYWQKATSPKVIPLSPSEFQATQKVRNQLSLLYFALIPDFLGFLYFFYLKDLILNR</sequence>
<keyword evidence="1" id="KW-0472">Membrane</keyword>
<dbReference type="EMBL" id="UYIG01000112">
    <property type="protein sequence ID" value="VDG28451.1"/>
    <property type="molecule type" value="Genomic_DNA"/>
</dbReference>
<name>A0A660E2Q9_9LACO</name>
<feature type="transmembrane region" description="Helical" evidence="1">
    <location>
        <begin position="6"/>
        <end position="23"/>
    </location>
</feature>
<evidence type="ECO:0000313" key="2">
    <source>
        <dbReference type="EMBL" id="VDG28451.1"/>
    </source>
</evidence>
<dbReference type="AlphaFoldDB" id="A0A660E2Q9"/>
<dbReference type="Proteomes" id="UP000289996">
    <property type="component" value="Unassembled WGS sequence"/>
</dbReference>